<evidence type="ECO:0000313" key="1">
    <source>
        <dbReference type="EMBL" id="PMS28503.1"/>
    </source>
</evidence>
<evidence type="ECO:0000313" key="2">
    <source>
        <dbReference type="Proteomes" id="UP000235347"/>
    </source>
</evidence>
<accession>A0A2N7WGL4</accession>
<proteinExistence type="predicted"/>
<organism evidence="1 2">
    <name type="scientific">Trinickia soli</name>
    <dbReference type="NCBI Taxonomy" id="380675"/>
    <lineage>
        <taxon>Bacteria</taxon>
        <taxon>Pseudomonadati</taxon>
        <taxon>Pseudomonadota</taxon>
        <taxon>Betaproteobacteria</taxon>
        <taxon>Burkholderiales</taxon>
        <taxon>Burkholderiaceae</taxon>
        <taxon>Trinickia</taxon>
    </lineage>
</organism>
<comment type="caution">
    <text evidence="1">The sequence shown here is derived from an EMBL/GenBank/DDBJ whole genome shotgun (WGS) entry which is preliminary data.</text>
</comment>
<dbReference type="AlphaFoldDB" id="A0A2N7WGL4"/>
<gene>
    <name evidence="1" type="ORF">C0Z19_02040</name>
</gene>
<dbReference type="EMBL" id="PNYB01000001">
    <property type="protein sequence ID" value="PMS28503.1"/>
    <property type="molecule type" value="Genomic_DNA"/>
</dbReference>
<keyword evidence="2" id="KW-1185">Reference proteome</keyword>
<sequence length="103" mass="11078">MKFQSEVKVLGMKASKGTMENGTAFDSTKVYTETPLDDSKGTAKGFASAEFTLGKADEFEKYKHLPFPFDAVAELEIVSNGKTSKTVMLSLKPTARSAASSKS</sequence>
<dbReference type="Proteomes" id="UP000235347">
    <property type="component" value="Unassembled WGS sequence"/>
</dbReference>
<name>A0A2N7WGL4_9BURK</name>
<reference evidence="1 2" key="1">
    <citation type="submission" date="2018-01" db="EMBL/GenBank/DDBJ databases">
        <title>Whole genome analyses suggest that Burkholderia sensu lato contains two further novel genera in the rhizoxinica-symbiotica group Mycetohabitans gen. nov., and Trinickia gen. nov.: implications for the evolution of diazotrophy and nodulation in the Burkholderiaceae.</title>
        <authorList>
            <person name="Estrada-de los Santos P."/>
            <person name="Palmer M."/>
            <person name="Chavez-Ramirez B."/>
            <person name="Beukes C."/>
            <person name="Steenkamp E.T."/>
            <person name="Hirsch A.M."/>
            <person name="Manyaka P."/>
            <person name="Maluk M."/>
            <person name="Lafos M."/>
            <person name="Crook M."/>
            <person name="Gross E."/>
            <person name="Simon M.F."/>
            <person name="Bueno dos Reis Junior F."/>
            <person name="Poole P.S."/>
            <person name="Venter S.N."/>
            <person name="James E.K."/>
        </authorList>
    </citation>
    <scope>NUCLEOTIDE SEQUENCE [LARGE SCALE GENOMIC DNA]</scope>
    <source>
        <strain evidence="1 2">GP25-8</strain>
    </source>
</reference>
<protein>
    <submittedName>
        <fullName evidence="1">Uncharacterized protein</fullName>
    </submittedName>
</protein>